<dbReference type="Proteomes" id="UP000295367">
    <property type="component" value="Unassembled WGS sequence"/>
</dbReference>
<reference evidence="2 3" key="1">
    <citation type="submission" date="2019-03" db="EMBL/GenBank/DDBJ databases">
        <title>Genomic Encyclopedia of Type Strains, Phase IV (KMG-IV): sequencing the most valuable type-strain genomes for metagenomic binning, comparative biology and taxonomic classification.</title>
        <authorList>
            <person name="Goeker M."/>
        </authorList>
    </citation>
    <scope>NUCLEOTIDE SEQUENCE [LARGE SCALE GENOMIC DNA]</scope>
    <source>
        <strain evidence="2 3">DSM 100309</strain>
    </source>
</reference>
<dbReference type="InterPro" id="IPR058575">
    <property type="entry name" value="NTP_transf_8_dom"/>
</dbReference>
<evidence type="ECO:0000313" key="2">
    <source>
        <dbReference type="EMBL" id="TCV84687.1"/>
    </source>
</evidence>
<gene>
    <name evidence="2" type="ORF">EDC63_11131</name>
</gene>
<accession>A0A4R3XZU3</accession>
<evidence type="ECO:0000313" key="3">
    <source>
        <dbReference type="Proteomes" id="UP000295367"/>
    </source>
</evidence>
<proteinExistence type="predicted"/>
<keyword evidence="3" id="KW-1185">Reference proteome</keyword>
<sequence>MNHYTELTNTAQTAYAQLVDAALSAAHLRSVADLSGSFAAKTVKGHKYWYYQYTEPSGKLRQVFVGPDNDGVRALIERKIQPASTKALEPLARSAEALGCAPVLPRHFRVVRRLAEYGFFQAGGVLIGTHAFLAYGNMLGVKWGDASRTQDIDFAHAGKSLSLALPSNIEVQTHDAIQSLRMGFLPISGLSSKAGGTYLIPQEPGFRLDFLTTLHRGGEKPYEHKQLHVTLQPLKFMEFSLEQVQQTVLFCNEGAVVVNIPHPLRYTLDKVLIFGEREGTFAVKAGKDLRQAASLLSYFKEHRAWEIEEIWNDLITRGKGWTTRAHRGIKVLDKEFPSLCLHDLLKFPDASTK</sequence>
<name>A0A4R3XZU3_9PROT</name>
<dbReference type="Pfam" id="PF12281">
    <property type="entry name" value="NTP_transf_8"/>
    <property type="match status" value="1"/>
</dbReference>
<dbReference type="AlphaFoldDB" id="A0A4R3XZU3"/>
<evidence type="ECO:0000259" key="1">
    <source>
        <dbReference type="Pfam" id="PF12281"/>
    </source>
</evidence>
<protein>
    <recommendedName>
        <fullName evidence="1">Nucleotidyltransferase-like domain-containing protein</fullName>
    </recommendedName>
</protein>
<organism evidence="2 3">
    <name type="scientific">Sulfurirhabdus autotrophica</name>
    <dbReference type="NCBI Taxonomy" id="1706046"/>
    <lineage>
        <taxon>Bacteria</taxon>
        <taxon>Pseudomonadati</taxon>
        <taxon>Pseudomonadota</taxon>
        <taxon>Betaproteobacteria</taxon>
        <taxon>Nitrosomonadales</taxon>
        <taxon>Sulfuricellaceae</taxon>
        <taxon>Sulfurirhabdus</taxon>
    </lineage>
</organism>
<dbReference type="RefSeq" id="WP_124946159.1">
    <property type="nucleotide sequence ID" value="NZ_BHVT01000027.1"/>
</dbReference>
<feature type="domain" description="Nucleotidyltransferase-like" evidence="1">
    <location>
        <begin position="108"/>
        <end position="314"/>
    </location>
</feature>
<dbReference type="EMBL" id="SMCO01000011">
    <property type="protein sequence ID" value="TCV84687.1"/>
    <property type="molecule type" value="Genomic_DNA"/>
</dbReference>
<dbReference type="OrthoDB" id="5953769at2"/>
<comment type="caution">
    <text evidence="2">The sequence shown here is derived from an EMBL/GenBank/DDBJ whole genome shotgun (WGS) entry which is preliminary data.</text>
</comment>